<dbReference type="GeneID" id="107411736"/>
<dbReference type="Proteomes" id="UP001652623">
    <property type="component" value="Chromosome 10"/>
</dbReference>
<evidence type="ECO:0000313" key="4">
    <source>
        <dbReference type="RefSeq" id="XP_015874870.4"/>
    </source>
</evidence>
<dbReference type="PANTHER" id="PTHR13620:SF121">
    <property type="entry name" value="EMB|CAB82946.1-RELATED"/>
    <property type="match status" value="1"/>
</dbReference>
<dbReference type="AlphaFoldDB" id="A0A6P3Z9V4"/>
<keyword evidence="2" id="KW-0378">Hydrolase</keyword>
<keyword evidence="1" id="KW-0540">Nuclease</keyword>
<reference evidence="4" key="1">
    <citation type="submission" date="2025-08" db="UniProtKB">
        <authorList>
            <consortium name="RefSeq"/>
        </authorList>
    </citation>
    <scope>IDENTIFICATION</scope>
    <source>
        <tissue evidence="4">Seedling</tissue>
    </source>
</reference>
<evidence type="ECO:0000256" key="2">
    <source>
        <dbReference type="ARBA" id="ARBA00022801"/>
    </source>
</evidence>
<evidence type="ECO:0000313" key="3">
    <source>
        <dbReference type="Proteomes" id="UP001652623"/>
    </source>
</evidence>
<dbReference type="Gene3D" id="3.30.420.10">
    <property type="entry name" value="Ribonuclease H-like superfamily/Ribonuclease H"/>
    <property type="match status" value="1"/>
</dbReference>
<dbReference type="GO" id="GO:0003676">
    <property type="term" value="F:nucleic acid binding"/>
    <property type="evidence" value="ECO:0007669"/>
    <property type="project" value="InterPro"/>
</dbReference>
<dbReference type="InParanoid" id="A0A6P3Z9V4"/>
<sequence length="199" mass="22317">MNNIPLDYLRKMGTYEIKYNGVNMKVSVVDNASVVDEKMSEIRSLLQSQSHRLVGLDFNISYCQVNMVLVCVGSRCVIVQLNHMAQIPQSLISFLGNEHICFVGRNLNSYSHIWKKRLEIVDRKIGVEVGYLAAKVLKKPELLNSSLSIIAGEVGIPKEEPISGNLDPFSTVFSPEQIKEAIYDVYYSYAIGNKVLGML</sequence>
<dbReference type="InterPro" id="IPR036397">
    <property type="entry name" value="RNaseH_sf"/>
</dbReference>
<gene>
    <name evidence="4" type="primary">LOC107411736</name>
</gene>
<proteinExistence type="predicted"/>
<protein>
    <submittedName>
        <fullName evidence="4">Uncharacterized protein LOC107411736</fullName>
    </submittedName>
</protein>
<dbReference type="InterPro" id="IPR012337">
    <property type="entry name" value="RNaseH-like_sf"/>
</dbReference>
<dbReference type="GO" id="GO:0005737">
    <property type="term" value="C:cytoplasm"/>
    <property type="evidence" value="ECO:0007669"/>
    <property type="project" value="TreeGrafter"/>
</dbReference>
<dbReference type="GO" id="GO:0008408">
    <property type="term" value="F:3'-5' exonuclease activity"/>
    <property type="evidence" value="ECO:0007669"/>
    <property type="project" value="TreeGrafter"/>
</dbReference>
<evidence type="ECO:0000256" key="1">
    <source>
        <dbReference type="ARBA" id="ARBA00022722"/>
    </source>
</evidence>
<name>A0A6P3Z9V4_ZIZJJ</name>
<accession>A0A6P3Z9V4</accession>
<dbReference type="RefSeq" id="XP_015874870.4">
    <property type="nucleotide sequence ID" value="XM_016019384.4"/>
</dbReference>
<dbReference type="KEGG" id="zju:107411736"/>
<dbReference type="InterPro" id="IPR051132">
    <property type="entry name" value="3-5_Exonuclease_domain"/>
</dbReference>
<organism evidence="3 4">
    <name type="scientific">Ziziphus jujuba</name>
    <name type="common">Chinese jujube</name>
    <name type="synonym">Ziziphus sativa</name>
    <dbReference type="NCBI Taxonomy" id="326968"/>
    <lineage>
        <taxon>Eukaryota</taxon>
        <taxon>Viridiplantae</taxon>
        <taxon>Streptophyta</taxon>
        <taxon>Embryophyta</taxon>
        <taxon>Tracheophyta</taxon>
        <taxon>Spermatophyta</taxon>
        <taxon>Magnoliopsida</taxon>
        <taxon>eudicotyledons</taxon>
        <taxon>Gunneridae</taxon>
        <taxon>Pentapetalae</taxon>
        <taxon>rosids</taxon>
        <taxon>fabids</taxon>
        <taxon>Rosales</taxon>
        <taxon>Rhamnaceae</taxon>
        <taxon>Paliureae</taxon>
        <taxon>Ziziphus</taxon>
    </lineage>
</organism>
<dbReference type="PANTHER" id="PTHR13620">
    <property type="entry name" value="3-5 EXONUCLEASE"/>
    <property type="match status" value="1"/>
</dbReference>
<dbReference type="SUPFAM" id="SSF53098">
    <property type="entry name" value="Ribonuclease H-like"/>
    <property type="match status" value="1"/>
</dbReference>
<dbReference type="GO" id="GO:0005634">
    <property type="term" value="C:nucleus"/>
    <property type="evidence" value="ECO:0007669"/>
    <property type="project" value="TreeGrafter"/>
</dbReference>
<keyword evidence="3" id="KW-1185">Reference proteome</keyword>